<dbReference type="PANTHER" id="PTHR13164:SF3">
    <property type="entry name" value="CALCYCLIN-BINDING PROTEIN"/>
    <property type="match status" value="1"/>
</dbReference>
<organism evidence="3 4">
    <name type="scientific">Strongyloides venezuelensis</name>
    <name type="common">Threadworm</name>
    <dbReference type="NCBI Taxonomy" id="75913"/>
    <lineage>
        <taxon>Eukaryota</taxon>
        <taxon>Metazoa</taxon>
        <taxon>Ecdysozoa</taxon>
        <taxon>Nematoda</taxon>
        <taxon>Chromadorea</taxon>
        <taxon>Rhabditida</taxon>
        <taxon>Tylenchina</taxon>
        <taxon>Panagrolaimomorpha</taxon>
        <taxon>Strongyloidoidea</taxon>
        <taxon>Strongyloididae</taxon>
        <taxon>Strongyloides</taxon>
    </lineage>
</organism>
<dbReference type="InterPro" id="IPR007699">
    <property type="entry name" value="SGS_dom"/>
</dbReference>
<dbReference type="InterPro" id="IPR008978">
    <property type="entry name" value="HSP20-like_chaperone"/>
</dbReference>
<reference evidence="3" key="1">
    <citation type="submission" date="2014-07" db="EMBL/GenBank/DDBJ databases">
        <authorList>
            <person name="Martin A.A"/>
            <person name="De Silva N."/>
        </authorList>
    </citation>
    <scope>NUCLEOTIDE SEQUENCE</scope>
</reference>
<protein>
    <submittedName>
        <fullName evidence="4">Calcyclin-binding protein (inferred by orthology to a human protein)</fullName>
    </submittedName>
</protein>
<reference evidence="4" key="2">
    <citation type="submission" date="2015-08" db="UniProtKB">
        <authorList>
            <consortium name="WormBaseParasite"/>
        </authorList>
    </citation>
    <scope>IDENTIFICATION</scope>
</reference>
<dbReference type="WBParaSite" id="SVE_0563700.1">
    <property type="protein sequence ID" value="SVE_0563700.1"/>
    <property type="gene ID" value="SVE_0563700"/>
</dbReference>
<accession>A0A0K0F9Y5</accession>
<evidence type="ECO:0000259" key="2">
    <source>
        <dbReference type="PROSITE" id="PS51203"/>
    </source>
</evidence>
<dbReference type="Gene3D" id="2.60.40.790">
    <property type="match status" value="1"/>
</dbReference>
<feature type="domain" description="SGS" evidence="1">
    <location>
        <begin position="146"/>
        <end position="223"/>
    </location>
</feature>
<dbReference type="Proteomes" id="UP000035680">
    <property type="component" value="Unassembled WGS sequence"/>
</dbReference>
<proteinExistence type="predicted"/>
<dbReference type="GO" id="GO:0005634">
    <property type="term" value="C:nucleus"/>
    <property type="evidence" value="ECO:0007669"/>
    <property type="project" value="TreeGrafter"/>
</dbReference>
<feature type="domain" description="CS" evidence="2">
    <location>
        <begin position="68"/>
        <end position="161"/>
    </location>
</feature>
<keyword evidence="3" id="KW-1185">Reference proteome</keyword>
<dbReference type="SUPFAM" id="SSF49764">
    <property type="entry name" value="HSP20-like chaperones"/>
    <property type="match status" value="1"/>
</dbReference>
<evidence type="ECO:0000313" key="3">
    <source>
        <dbReference type="Proteomes" id="UP000035680"/>
    </source>
</evidence>
<dbReference type="InterPro" id="IPR007052">
    <property type="entry name" value="CS_dom"/>
</dbReference>
<dbReference type="PANTHER" id="PTHR13164">
    <property type="entry name" value="CALICYLIN BINDING PROTEIN"/>
    <property type="match status" value="1"/>
</dbReference>
<evidence type="ECO:0000259" key="1">
    <source>
        <dbReference type="PROSITE" id="PS51048"/>
    </source>
</evidence>
<sequence>MTNLHKLESTIKECKRLIDLTSNSTVQEKLRELLESSNKELAVLQSNAKLNEGKEQQPSGKTSCRSLTKITNYSYEDSEAKLKLYVTIAGAKEAPVESFDLNVGSDSLFFKAKDINGRDYEFILKGLFDKVIPEECTFKQKTDMILITLSKAKKEKWSSVLKLNDKKKSALKKDYDDSNPQESIMNMMKEMYENGDNEMRKTIGEAMLKAREKSGGLGDEPMM</sequence>
<dbReference type="AlphaFoldDB" id="A0A0K0F9Y5"/>
<dbReference type="Pfam" id="PF04969">
    <property type="entry name" value="CS"/>
    <property type="match status" value="1"/>
</dbReference>
<name>A0A0K0F9Y5_STRVS</name>
<evidence type="ECO:0000313" key="4">
    <source>
        <dbReference type="WBParaSite" id="SVE_0563700.1"/>
    </source>
</evidence>
<dbReference type="InterPro" id="IPR052289">
    <property type="entry name" value="Calcyclin-binding_UBL-bridge"/>
</dbReference>
<dbReference type="PROSITE" id="PS51203">
    <property type="entry name" value="CS"/>
    <property type="match status" value="1"/>
</dbReference>
<dbReference type="STRING" id="75913.A0A0K0F9Y5"/>
<dbReference type="PROSITE" id="PS51048">
    <property type="entry name" value="SGS"/>
    <property type="match status" value="1"/>
</dbReference>